<dbReference type="Pfam" id="PF04616">
    <property type="entry name" value="Glyco_hydro_43"/>
    <property type="match status" value="1"/>
</dbReference>
<keyword evidence="3 10" id="KW-0732">Signal</keyword>
<reference evidence="11 12" key="1">
    <citation type="submission" date="2019-04" db="EMBL/GenBank/DDBJ databases">
        <title>Friends and foes A comparative genomics study of 23 Aspergillus species from section Flavi.</title>
        <authorList>
            <consortium name="DOE Joint Genome Institute"/>
            <person name="Kjaerbolling I."/>
            <person name="Vesth T."/>
            <person name="Frisvad J.C."/>
            <person name="Nybo J.L."/>
            <person name="Theobald S."/>
            <person name="Kildgaard S."/>
            <person name="Isbrandt T."/>
            <person name="Kuo A."/>
            <person name="Sato A."/>
            <person name="Lyhne E.K."/>
            <person name="Kogle M.E."/>
            <person name="Wiebenga A."/>
            <person name="Kun R.S."/>
            <person name="Lubbers R.J."/>
            <person name="Makela M.R."/>
            <person name="Barry K."/>
            <person name="Chovatia M."/>
            <person name="Clum A."/>
            <person name="Daum C."/>
            <person name="Haridas S."/>
            <person name="He G."/>
            <person name="LaButti K."/>
            <person name="Lipzen A."/>
            <person name="Mondo S."/>
            <person name="Riley R."/>
            <person name="Salamov A."/>
            <person name="Simmons B.A."/>
            <person name="Magnuson J.K."/>
            <person name="Henrissat B."/>
            <person name="Mortensen U.H."/>
            <person name="Larsen T.O."/>
            <person name="Devries R.P."/>
            <person name="Grigoriev I.V."/>
            <person name="Machida M."/>
            <person name="Baker S.E."/>
            <person name="Andersen M.R."/>
        </authorList>
    </citation>
    <scope>NUCLEOTIDE SEQUENCE [LARGE SCALE GENOMIC DNA]</scope>
    <source>
        <strain evidence="11 12">CBS 151.66</strain>
    </source>
</reference>
<evidence type="ECO:0000256" key="9">
    <source>
        <dbReference type="SAM" id="Phobius"/>
    </source>
</evidence>
<evidence type="ECO:0000313" key="12">
    <source>
        <dbReference type="Proteomes" id="UP000326565"/>
    </source>
</evidence>
<dbReference type="EMBL" id="ML732309">
    <property type="protein sequence ID" value="KAB8070240.1"/>
    <property type="molecule type" value="Genomic_DNA"/>
</dbReference>
<feature type="chain" id="PRO_5025040924" evidence="10">
    <location>
        <begin position="20"/>
        <end position="406"/>
    </location>
</feature>
<dbReference type="PANTHER" id="PTHR43301:SF5">
    <property type="entry name" value="ARABINAN ENDO-1,5-ALPHA-L-ARABINOSIDASE D-RELATED"/>
    <property type="match status" value="1"/>
</dbReference>
<dbReference type="AlphaFoldDB" id="A0A5N5WSS5"/>
<gene>
    <name evidence="11" type="ORF">BDV29DRAFT_37082</name>
</gene>
<dbReference type="OrthoDB" id="195678at2759"/>
<evidence type="ECO:0000256" key="4">
    <source>
        <dbReference type="ARBA" id="ARBA00022801"/>
    </source>
</evidence>
<name>A0A5N5WSS5_9EURO</name>
<evidence type="ECO:0000256" key="8">
    <source>
        <dbReference type="RuleBase" id="RU361187"/>
    </source>
</evidence>
<feature type="transmembrane region" description="Helical" evidence="9">
    <location>
        <begin position="362"/>
        <end position="382"/>
    </location>
</feature>
<dbReference type="PANTHER" id="PTHR43301">
    <property type="entry name" value="ARABINAN ENDO-1,5-ALPHA-L-ARABINOSIDASE"/>
    <property type="match status" value="1"/>
</dbReference>
<evidence type="ECO:0000256" key="10">
    <source>
        <dbReference type="SAM" id="SignalP"/>
    </source>
</evidence>
<dbReference type="CDD" id="cd18831">
    <property type="entry name" value="GH43_AnAbnA-like"/>
    <property type="match status" value="1"/>
</dbReference>
<keyword evidence="9" id="KW-0812">Transmembrane</keyword>
<dbReference type="SUPFAM" id="SSF75005">
    <property type="entry name" value="Arabinanase/levansucrase/invertase"/>
    <property type="match status" value="1"/>
</dbReference>
<dbReference type="InterPro" id="IPR023296">
    <property type="entry name" value="Glyco_hydro_beta-prop_sf"/>
</dbReference>
<feature type="active site" description="Proton acceptor" evidence="6">
    <location>
        <position position="48"/>
    </location>
</feature>
<feature type="signal peptide" evidence="10">
    <location>
        <begin position="1"/>
        <end position="19"/>
    </location>
</feature>
<organism evidence="11 12">
    <name type="scientific">Aspergillus leporis</name>
    <dbReference type="NCBI Taxonomy" id="41062"/>
    <lineage>
        <taxon>Eukaryota</taxon>
        <taxon>Fungi</taxon>
        <taxon>Dikarya</taxon>
        <taxon>Ascomycota</taxon>
        <taxon>Pezizomycotina</taxon>
        <taxon>Eurotiomycetes</taxon>
        <taxon>Eurotiomycetidae</taxon>
        <taxon>Eurotiales</taxon>
        <taxon>Aspergillaceae</taxon>
        <taxon>Aspergillus</taxon>
        <taxon>Aspergillus subgen. Circumdati</taxon>
    </lineage>
</organism>
<dbReference type="Gene3D" id="2.115.10.20">
    <property type="entry name" value="Glycosyl hydrolase domain, family 43"/>
    <property type="match status" value="1"/>
</dbReference>
<evidence type="ECO:0000256" key="5">
    <source>
        <dbReference type="ARBA" id="ARBA00023295"/>
    </source>
</evidence>
<sequence>MLRNYIILSLVWLLCMVQAAPSDNALPAVFATTEKYPLPNQGHLAVHDPNIVHHDNNFYLFRGGIQMPIFKASSLSGPWTKIGTVLDGPTIIEKQNRTRPWAPTTVEWKGKFYCFYTVSKNGVRNSAIGVASTDSIESGSWTDHGGLIYTEKGQLSDIWPYTVSNAIDASFIVDQRTGQPYLLYGSYWHGIFQVPLADDLLSVKTPKSPDAKNLVFLPKEKPKPVEGSFMSYNEPYYYLWFSQGKCCHFSQGFPEMGKEYSIRVGRSKDVRGPFVDKHGKKLIDGGGTEIYGSNHGLVYAPGGLGVLPANSTDPDILYYHYLNTSVGFLHSDATLGWNYLDYEYGWPVARATNVGSTLRPNYTFTAVIILCMCCLALILLPARFTSQKLILPFVFLVTAGFLWLHR</sequence>
<accession>A0A5N5WSS5</accession>
<keyword evidence="9" id="KW-1133">Transmembrane helix</keyword>
<keyword evidence="12" id="KW-1185">Reference proteome</keyword>
<keyword evidence="4 8" id="KW-0378">Hydrolase</keyword>
<dbReference type="InterPro" id="IPR050727">
    <property type="entry name" value="GH43_arabinanases"/>
</dbReference>
<feature type="site" description="Important for catalytic activity, responsible for pKa modulation of the active site Glu and correct orientation of both the proton donor and substrate" evidence="7">
    <location>
        <position position="168"/>
    </location>
</feature>
<feature type="active site" description="Proton donor" evidence="6">
    <location>
        <position position="226"/>
    </location>
</feature>
<evidence type="ECO:0000256" key="2">
    <source>
        <dbReference type="ARBA" id="ARBA00009865"/>
    </source>
</evidence>
<evidence type="ECO:0000256" key="3">
    <source>
        <dbReference type="ARBA" id="ARBA00022729"/>
    </source>
</evidence>
<feature type="transmembrane region" description="Helical" evidence="9">
    <location>
        <begin position="389"/>
        <end position="405"/>
    </location>
</feature>
<protein>
    <submittedName>
        <fullName evidence="11">Glycosyl hydrolase</fullName>
    </submittedName>
</protein>
<comment type="pathway">
    <text evidence="1">Glycan metabolism; L-arabinan degradation.</text>
</comment>
<evidence type="ECO:0000256" key="6">
    <source>
        <dbReference type="PIRSR" id="PIRSR606710-1"/>
    </source>
</evidence>
<evidence type="ECO:0000313" key="11">
    <source>
        <dbReference type="EMBL" id="KAB8070240.1"/>
    </source>
</evidence>
<dbReference type="InterPro" id="IPR006710">
    <property type="entry name" value="Glyco_hydro_43"/>
</dbReference>
<proteinExistence type="inferred from homology"/>
<evidence type="ECO:0000256" key="1">
    <source>
        <dbReference type="ARBA" id="ARBA00004834"/>
    </source>
</evidence>
<keyword evidence="9" id="KW-0472">Membrane</keyword>
<evidence type="ECO:0000256" key="7">
    <source>
        <dbReference type="PIRSR" id="PIRSR606710-2"/>
    </source>
</evidence>
<keyword evidence="5 8" id="KW-0326">Glycosidase</keyword>
<comment type="similarity">
    <text evidence="2 8">Belongs to the glycosyl hydrolase 43 family.</text>
</comment>
<dbReference type="GO" id="GO:0005975">
    <property type="term" value="P:carbohydrate metabolic process"/>
    <property type="evidence" value="ECO:0007669"/>
    <property type="project" value="InterPro"/>
</dbReference>
<dbReference type="GO" id="GO:0004553">
    <property type="term" value="F:hydrolase activity, hydrolyzing O-glycosyl compounds"/>
    <property type="evidence" value="ECO:0007669"/>
    <property type="project" value="InterPro"/>
</dbReference>
<dbReference type="Proteomes" id="UP000326565">
    <property type="component" value="Unassembled WGS sequence"/>
</dbReference>